<feature type="domain" description="N-acetyltransferase" evidence="1">
    <location>
        <begin position="88"/>
        <end position="233"/>
    </location>
</feature>
<comment type="caution">
    <text evidence="2">The sequence shown here is derived from an EMBL/GenBank/DDBJ whole genome shotgun (WGS) entry which is preliminary data.</text>
</comment>
<dbReference type="CDD" id="cd04301">
    <property type="entry name" value="NAT_SF"/>
    <property type="match status" value="1"/>
</dbReference>
<dbReference type="GeneID" id="34597805"/>
<dbReference type="GO" id="GO:0016747">
    <property type="term" value="F:acyltransferase activity, transferring groups other than amino-acyl groups"/>
    <property type="evidence" value="ECO:0007669"/>
    <property type="project" value="InterPro"/>
</dbReference>
<dbReference type="EMBL" id="LVKK01000012">
    <property type="protein sequence ID" value="OAG43012.1"/>
    <property type="molecule type" value="Genomic_DNA"/>
</dbReference>
<evidence type="ECO:0000313" key="3">
    <source>
        <dbReference type="Proteomes" id="UP000077002"/>
    </source>
</evidence>
<dbReference type="RefSeq" id="XP_022514964.1">
    <property type="nucleotide sequence ID" value="XM_022652608.1"/>
</dbReference>
<evidence type="ECO:0000259" key="1">
    <source>
        <dbReference type="PROSITE" id="PS51186"/>
    </source>
</evidence>
<reference evidence="2 3" key="1">
    <citation type="submission" date="2016-03" db="EMBL/GenBank/DDBJ databases">
        <title>Draft genome sequence of the Fonsecaea monophora CBS 269.37.</title>
        <authorList>
            <person name="Bombassaro A."/>
            <person name="Vinicius W.A."/>
            <person name="De Hoog S."/>
            <person name="Sun J."/>
            <person name="Souza E.M."/>
            <person name="Raittz R.T."/>
            <person name="Costa F."/>
            <person name="Leao A.C."/>
            <person name="Tadra-Sfeir M.Z."/>
            <person name="Baura V."/>
            <person name="Balsanelli E."/>
            <person name="Pedrosa F.O."/>
            <person name="Moreno L.F."/>
            <person name="Steffens M.B."/>
            <person name="Xi L."/>
            <person name="Bocca A.L."/>
            <person name="Felipe M.S."/>
            <person name="Teixeira M."/>
            <person name="Telles Filho F.Q."/>
            <person name="Azevedo C.M."/>
            <person name="Gomes R."/>
            <person name="Vicente V.A."/>
        </authorList>
    </citation>
    <scope>NUCLEOTIDE SEQUENCE [LARGE SCALE GENOMIC DNA]</scope>
    <source>
        <strain evidence="2 3">CBS 269.37</strain>
    </source>
</reference>
<proteinExistence type="predicted"/>
<name>A0A177FHW7_9EURO</name>
<dbReference type="OrthoDB" id="4120620at2759"/>
<evidence type="ECO:0000313" key="2">
    <source>
        <dbReference type="EMBL" id="OAG43012.1"/>
    </source>
</evidence>
<sequence>MALTLRFATARDIAAIARVCVESLPDDPTFDYLWRYRHEYPDDNYFFWLQRLKGNLFDPDMTCLVVAKPHYKGAEETVVSVGLWRRHGSTQAARQWQKQGWLDWIQGLATSVENWAIARQYQRRDADMLRVEAFKQVMDEVYDIYWRKAFPDNWHLELLFTHPEHRKQGAATKIVQWGLTQAEMEGADLGLESSPMGFPLYQSLGFVLIEKRTVRVDGDKAELGVLVMHKPSSQ</sequence>
<dbReference type="Pfam" id="PF13673">
    <property type="entry name" value="Acetyltransf_10"/>
    <property type="match status" value="1"/>
</dbReference>
<keyword evidence="3" id="KW-1185">Reference proteome</keyword>
<dbReference type="Gene3D" id="3.40.630.30">
    <property type="match status" value="1"/>
</dbReference>
<dbReference type="PROSITE" id="PS51186">
    <property type="entry name" value="GNAT"/>
    <property type="match status" value="1"/>
</dbReference>
<dbReference type="InterPro" id="IPR016181">
    <property type="entry name" value="Acyl_CoA_acyltransferase"/>
</dbReference>
<organism evidence="2 3">
    <name type="scientific">Fonsecaea monophora</name>
    <dbReference type="NCBI Taxonomy" id="254056"/>
    <lineage>
        <taxon>Eukaryota</taxon>
        <taxon>Fungi</taxon>
        <taxon>Dikarya</taxon>
        <taxon>Ascomycota</taxon>
        <taxon>Pezizomycotina</taxon>
        <taxon>Eurotiomycetes</taxon>
        <taxon>Chaetothyriomycetidae</taxon>
        <taxon>Chaetothyriales</taxon>
        <taxon>Herpotrichiellaceae</taxon>
        <taxon>Fonsecaea</taxon>
    </lineage>
</organism>
<dbReference type="SUPFAM" id="SSF55729">
    <property type="entry name" value="Acyl-CoA N-acyltransferases (Nat)"/>
    <property type="match status" value="1"/>
</dbReference>
<accession>A0A177FHW7</accession>
<dbReference type="InterPro" id="IPR052523">
    <property type="entry name" value="Trichothecene_AcTrans"/>
</dbReference>
<dbReference type="Proteomes" id="UP000077002">
    <property type="component" value="Unassembled WGS sequence"/>
</dbReference>
<dbReference type="PANTHER" id="PTHR42791:SF16">
    <property type="entry name" value="N-ACETYLTRANSFERASE DOMAIN-CONTAINING PROTEIN"/>
    <property type="match status" value="1"/>
</dbReference>
<dbReference type="PANTHER" id="PTHR42791">
    <property type="entry name" value="GNAT FAMILY ACETYLTRANSFERASE"/>
    <property type="match status" value="1"/>
</dbReference>
<protein>
    <recommendedName>
        <fullName evidence="1">N-acetyltransferase domain-containing protein</fullName>
    </recommendedName>
</protein>
<gene>
    <name evidence="2" type="ORF">AYO21_02631</name>
</gene>
<dbReference type="AlphaFoldDB" id="A0A177FHW7"/>
<dbReference type="InterPro" id="IPR000182">
    <property type="entry name" value="GNAT_dom"/>
</dbReference>